<comment type="caution">
    <text evidence="2">The sequence shown here is derived from an EMBL/GenBank/DDBJ whole genome shotgun (WGS) entry which is preliminary data.</text>
</comment>
<evidence type="ECO:0000256" key="1">
    <source>
        <dbReference type="SAM" id="MobiDB-lite"/>
    </source>
</evidence>
<dbReference type="Proteomes" id="UP000052982">
    <property type="component" value="Unassembled WGS sequence"/>
</dbReference>
<feature type="region of interest" description="Disordered" evidence="1">
    <location>
        <begin position="1"/>
        <end position="65"/>
    </location>
</feature>
<feature type="compositionally biased region" description="Basic and acidic residues" evidence="1">
    <location>
        <begin position="10"/>
        <end position="26"/>
    </location>
</feature>
<organism evidence="2 3">
    <name type="scientific">Streptomyces griseoruber</name>
    <dbReference type="NCBI Taxonomy" id="1943"/>
    <lineage>
        <taxon>Bacteria</taxon>
        <taxon>Bacillati</taxon>
        <taxon>Actinomycetota</taxon>
        <taxon>Actinomycetes</taxon>
        <taxon>Kitasatosporales</taxon>
        <taxon>Streptomycetaceae</taxon>
        <taxon>Streptomyces</taxon>
    </lineage>
</organism>
<dbReference type="RefSeq" id="WP_055635556.1">
    <property type="nucleotide sequence ID" value="NZ_KQ948782.1"/>
</dbReference>
<dbReference type="AlphaFoldDB" id="A0A124I153"/>
<accession>A0A124I153</accession>
<proteinExistence type="predicted"/>
<evidence type="ECO:0000313" key="2">
    <source>
        <dbReference type="EMBL" id="KUN76456.1"/>
    </source>
</evidence>
<reference evidence="2 3" key="1">
    <citation type="submission" date="2015-10" db="EMBL/GenBank/DDBJ databases">
        <title>Draft genome sequence of Streptomyces griseoruber DSM 40281, type strain for the species Streptomyces griseoruber.</title>
        <authorList>
            <person name="Ruckert C."/>
            <person name="Winkler A."/>
            <person name="Kalinowski J."/>
            <person name="Kampfer P."/>
            <person name="Glaeser S."/>
        </authorList>
    </citation>
    <scope>NUCLEOTIDE SEQUENCE [LARGE SCALE GENOMIC DNA]</scope>
    <source>
        <strain evidence="2 3">DSM 40281</strain>
    </source>
</reference>
<keyword evidence="3" id="KW-1185">Reference proteome</keyword>
<name>A0A124I153_9ACTN</name>
<gene>
    <name evidence="2" type="ORF">AQJ64_38565</name>
</gene>
<evidence type="ECO:0000313" key="3">
    <source>
        <dbReference type="Proteomes" id="UP000052982"/>
    </source>
</evidence>
<protein>
    <submittedName>
        <fullName evidence="2">Uncharacterized protein</fullName>
    </submittedName>
</protein>
<dbReference type="EMBL" id="LMWW01000066">
    <property type="protein sequence ID" value="KUN76456.1"/>
    <property type="molecule type" value="Genomic_DNA"/>
</dbReference>
<sequence>MGVDLLGADPDVRRRGPGEGRGDGADARSSATPGGGLPSGGLRLLEQNSTPSRLAALAEGDVELP</sequence>